<evidence type="ECO:0000313" key="2">
    <source>
        <dbReference type="EMBL" id="KYK61171.1"/>
    </source>
</evidence>
<feature type="region of interest" description="Disordered" evidence="1">
    <location>
        <begin position="125"/>
        <end position="146"/>
    </location>
</feature>
<feature type="compositionally biased region" description="Low complexity" evidence="1">
    <location>
        <begin position="130"/>
        <end position="146"/>
    </location>
</feature>
<protein>
    <submittedName>
        <fullName evidence="2">Uncharacterized protein</fullName>
    </submittedName>
</protein>
<dbReference type="InParanoid" id="A0A151GVS7"/>
<dbReference type="GeneID" id="63714955"/>
<dbReference type="AlphaFoldDB" id="A0A151GVS7"/>
<comment type="caution">
    <text evidence="2">The sequence shown here is derived from an EMBL/GenBank/DDBJ whole genome shotgun (WGS) entry which is preliminary data.</text>
</comment>
<proteinExistence type="predicted"/>
<evidence type="ECO:0000256" key="1">
    <source>
        <dbReference type="SAM" id="MobiDB-lite"/>
    </source>
</evidence>
<dbReference type="RefSeq" id="XP_040660523.1">
    <property type="nucleotide sequence ID" value="XM_040799640.1"/>
</dbReference>
<dbReference type="EMBL" id="LAYC01000001">
    <property type="protein sequence ID" value="KYK61171.1"/>
    <property type="molecule type" value="Genomic_DNA"/>
</dbReference>
<name>A0A151GVS7_DRECN</name>
<evidence type="ECO:0000313" key="3">
    <source>
        <dbReference type="Proteomes" id="UP000076580"/>
    </source>
</evidence>
<dbReference type="Proteomes" id="UP000076580">
    <property type="component" value="Chromosome 01"/>
</dbReference>
<sequence length="213" mass="22272">MANYSLAYAVSVSAGARSTADSTWDKPGRALGAASPISTTGKDAPARRRNGDGGSTQYIKTDGSSVPGPVRMGGRRVEKGSRSSHSLLMAAEGSRKLLTARREARRDEARLGEATVGGAWRRGRRRHAGLDGLPTDSRSPPRAAASEARRAWQAWSSLVPSRADLHLRAAGVATGTKHGGGKPAWVARPADEMVKEVHSVSGVTSQPVVGGTK</sequence>
<feature type="compositionally biased region" description="Polar residues" evidence="1">
    <location>
        <begin position="55"/>
        <end position="64"/>
    </location>
</feature>
<reference evidence="2 3" key="1">
    <citation type="journal article" date="2016" name="Sci. Rep.">
        <title>Insights into Adaptations to a Near-Obligate Nematode Endoparasitic Lifestyle from the Finished Genome of Drechmeria coniospora.</title>
        <authorList>
            <person name="Zhang L."/>
            <person name="Zhou Z."/>
            <person name="Guo Q."/>
            <person name="Fokkens L."/>
            <person name="Miskei M."/>
            <person name="Pocsi I."/>
            <person name="Zhang W."/>
            <person name="Chen M."/>
            <person name="Wang L."/>
            <person name="Sun Y."/>
            <person name="Donzelli B.G."/>
            <person name="Gibson D.M."/>
            <person name="Nelson D.R."/>
            <person name="Luo J.G."/>
            <person name="Rep M."/>
            <person name="Liu H."/>
            <person name="Yang S."/>
            <person name="Wang J."/>
            <person name="Krasnoff S.B."/>
            <person name="Xu Y."/>
            <person name="Molnar I."/>
            <person name="Lin M."/>
        </authorList>
    </citation>
    <scope>NUCLEOTIDE SEQUENCE [LARGE SCALE GENOMIC DNA]</scope>
    <source>
        <strain evidence="2 3">ARSEF 6962</strain>
    </source>
</reference>
<organism evidence="2 3">
    <name type="scientific">Drechmeria coniospora</name>
    <name type="common">Nematophagous fungus</name>
    <name type="synonym">Meria coniospora</name>
    <dbReference type="NCBI Taxonomy" id="98403"/>
    <lineage>
        <taxon>Eukaryota</taxon>
        <taxon>Fungi</taxon>
        <taxon>Dikarya</taxon>
        <taxon>Ascomycota</taxon>
        <taxon>Pezizomycotina</taxon>
        <taxon>Sordariomycetes</taxon>
        <taxon>Hypocreomycetidae</taxon>
        <taxon>Hypocreales</taxon>
        <taxon>Ophiocordycipitaceae</taxon>
        <taxon>Drechmeria</taxon>
    </lineage>
</organism>
<keyword evidence="3" id="KW-1185">Reference proteome</keyword>
<feature type="region of interest" description="Disordered" evidence="1">
    <location>
        <begin position="13"/>
        <end position="84"/>
    </location>
</feature>
<accession>A0A151GVS7</accession>
<gene>
    <name evidence="2" type="ORF">DCS_02312</name>
</gene>